<organism evidence="8 9">
    <name type="scientific">Conoideocrella luteorostrata</name>
    <dbReference type="NCBI Taxonomy" id="1105319"/>
    <lineage>
        <taxon>Eukaryota</taxon>
        <taxon>Fungi</taxon>
        <taxon>Dikarya</taxon>
        <taxon>Ascomycota</taxon>
        <taxon>Pezizomycotina</taxon>
        <taxon>Sordariomycetes</taxon>
        <taxon>Hypocreomycetidae</taxon>
        <taxon>Hypocreales</taxon>
        <taxon>Clavicipitaceae</taxon>
        <taxon>Conoideocrella</taxon>
    </lineage>
</organism>
<feature type="signal peptide" evidence="6">
    <location>
        <begin position="1"/>
        <end position="17"/>
    </location>
</feature>
<dbReference type="Gene3D" id="3.50.50.60">
    <property type="entry name" value="FAD/NAD(P)-binding domain"/>
    <property type="match status" value="1"/>
</dbReference>
<evidence type="ECO:0000256" key="2">
    <source>
        <dbReference type="ARBA" id="ARBA00022630"/>
    </source>
</evidence>
<evidence type="ECO:0000256" key="6">
    <source>
        <dbReference type="SAM" id="SignalP"/>
    </source>
</evidence>
<dbReference type="GO" id="GO:0071949">
    <property type="term" value="F:FAD binding"/>
    <property type="evidence" value="ECO:0007669"/>
    <property type="project" value="InterPro"/>
</dbReference>
<evidence type="ECO:0000313" key="8">
    <source>
        <dbReference type="EMBL" id="KAK2612261.1"/>
    </source>
</evidence>
<dbReference type="InterPro" id="IPR002938">
    <property type="entry name" value="FAD-bd"/>
</dbReference>
<dbReference type="InterPro" id="IPR050493">
    <property type="entry name" value="FAD-dep_Monooxygenase_BioMet"/>
</dbReference>
<keyword evidence="4" id="KW-0560">Oxidoreductase</keyword>
<evidence type="ECO:0000256" key="4">
    <source>
        <dbReference type="ARBA" id="ARBA00023002"/>
    </source>
</evidence>
<accession>A0AAJ0CWG7</accession>
<evidence type="ECO:0000313" key="9">
    <source>
        <dbReference type="Proteomes" id="UP001251528"/>
    </source>
</evidence>
<evidence type="ECO:0000256" key="1">
    <source>
        <dbReference type="ARBA" id="ARBA00007992"/>
    </source>
</evidence>
<evidence type="ECO:0000256" key="3">
    <source>
        <dbReference type="ARBA" id="ARBA00022827"/>
    </source>
</evidence>
<dbReference type="Pfam" id="PF13450">
    <property type="entry name" value="NAD_binding_8"/>
    <property type="match status" value="1"/>
</dbReference>
<reference evidence="8" key="1">
    <citation type="submission" date="2023-06" db="EMBL/GenBank/DDBJ databases">
        <title>Conoideocrella luteorostrata (Hypocreales: Clavicipitaceae), a potential biocontrol fungus for elongate hemlock scale in United States Christmas tree production areas.</title>
        <authorList>
            <person name="Barrett H."/>
            <person name="Lovett B."/>
            <person name="Macias A.M."/>
            <person name="Stajich J.E."/>
            <person name="Kasson M.T."/>
        </authorList>
    </citation>
    <scope>NUCLEOTIDE SEQUENCE</scope>
    <source>
        <strain evidence="8">ARSEF 14590</strain>
    </source>
</reference>
<dbReference type="EMBL" id="JASWJB010000018">
    <property type="protein sequence ID" value="KAK2612261.1"/>
    <property type="molecule type" value="Genomic_DNA"/>
</dbReference>
<evidence type="ECO:0000259" key="7">
    <source>
        <dbReference type="Pfam" id="PF01494"/>
    </source>
</evidence>
<dbReference type="PRINTS" id="PR00420">
    <property type="entry name" value="RNGMNOXGNASE"/>
</dbReference>
<dbReference type="PANTHER" id="PTHR13789:SF215">
    <property type="entry name" value="FAD-BINDING DOMAIN-CONTAINING PROTEIN-RELATED"/>
    <property type="match status" value="1"/>
</dbReference>
<keyword evidence="2" id="KW-0285">Flavoprotein</keyword>
<dbReference type="AlphaFoldDB" id="A0AAJ0CWG7"/>
<keyword evidence="9" id="KW-1185">Reference proteome</keyword>
<dbReference type="PANTHER" id="PTHR13789">
    <property type="entry name" value="MONOOXYGENASE"/>
    <property type="match status" value="1"/>
</dbReference>
<evidence type="ECO:0000256" key="5">
    <source>
        <dbReference type="ARBA" id="ARBA00023033"/>
    </source>
</evidence>
<comment type="caution">
    <text evidence="8">The sequence shown here is derived from an EMBL/GenBank/DDBJ whole genome shotgun (WGS) entry which is preliminary data.</text>
</comment>
<dbReference type="Proteomes" id="UP001251528">
    <property type="component" value="Unassembled WGS sequence"/>
</dbReference>
<sequence>MLHVIIVGAGIAGLAAATSLRRAGHCVHVYERSSMNNEIGAAIHVPPNAARFMTAWGVDPIKWRWVKQRRVHDIDPFTLEPKVALSDENTATSIGGVPHWLSHRVDLHNALKWMATRPDGPGSPVNIHLKSPVRQYQNPSKPSITLSDGQEVCGDLVIAADGVHSIAPAAILGRESEPVQPVYSNYCYRFLIPVDRLEADPETRFFIDGRDGWTRLFADNDKQRKLVVYPYWHAEVDVGHVIDRFDGYDPRLLKVISKATTVKRWPLLYRNPLPTWNKGRMTLAGDAAHPMLPHQGQGGAQSLEDGLALGIILCGAKTPDEIEERLDIYYNTRHKRVSTIQILSNIGADQTSLVSDELRQYMSDDEIPRDFSSIVRHNFGFDVVRTTVEVMKEYDPSFELPDDFFESPVVGVPGRL</sequence>
<feature type="chain" id="PRO_5042608620" description="FAD-binding domain-containing protein" evidence="6">
    <location>
        <begin position="18"/>
        <end position="416"/>
    </location>
</feature>
<dbReference type="Pfam" id="PF01494">
    <property type="entry name" value="FAD_binding_3"/>
    <property type="match status" value="1"/>
</dbReference>
<protein>
    <recommendedName>
        <fullName evidence="7">FAD-binding domain-containing protein</fullName>
    </recommendedName>
</protein>
<dbReference type="SUPFAM" id="SSF54373">
    <property type="entry name" value="FAD-linked reductases, C-terminal domain"/>
    <property type="match status" value="1"/>
</dbReference>
<feature type="domain" description="FAD-binding" evidence="7">
    <location>
        <begin position="273"/>
        <end position="338"/>
    </location>
</feature>
<name>A0AAJ0CWG7_9HYPO</name>
<gene>
    <name evidence="8" type="ORF">QQS21_001687</name>
</gene>
<keyword evidence="5" id="KW-0503">Monooxygenase</keyword>
<keyword evidence="3" id="KW-0274">FAD</keyword>
<proteinExistence type="inferred from homology"/>
<dbReference type="GO" id="GO:0004497">
    <property type="term" value="F:monooxygenase activity"/>
    <property type="evidence" value="ECO:0007669"/>
    <property type="project" value="UniProtKB-KW"/>
</dbReference>
<comment type="similarity">
    <text evidence="1">Belongs to the paxM FAD-dependent monooxygenase family.</text>
</comment>
<keyword evidence="6" id="KW-0732">Signal</keyword>
<dbReference type="SUPFAM" id="SSF51905">
    <property type="entry name" value="FAD/NAD(P)-binding domain"/>
    <property type="match status" value="1"/>
</dbReference>
<dbReference type="InterPro" id="IPR036188">
    <property type="entry name" value="FAD/NAD-bd_sf"/>
</dbReference>